<evidence type="ECO:0000313" key="5">
    <source>
        <dbReference type="EMBL" id="DAF52398.1"/>
    </source>
</evidence>
<dbReference type="InterPro" id="IPR013762">
    <property type="entry name" value="Integrase-like_cat_sf"/>
</dbReference>
<dbReference type="GO" id="GO:0015074">
    <property type="term" value="P:DNA integration"/>
    <property type="evidence" value="ECO:0007669"/>
    <property type="project" value="InterPro"/>
</dbReference>
<dbReference type="InterPro" id="IPR011010">
    <property type="entry name" value="DNA_brk_join_enz"/>
</dbReference>
<dbReference type="SUPFAM" id="SSF56349">
    <property type="entry name" value="DNA breaking-rejoining enzymes"/>
    <property type="match status" value="1"/>
</dbReference>
<keyword evidence="2" id="KW-0233">DNA recombination</keyword>
<name>A0A8S5SN67_9CAUD</name>
<dbReference type="EMBL" id="BK032636">
    <property type="protein sequence ID" value="DAF52398.1"/>
    <property type="molecule type" value="Genomic_DNA"/>
</dbReference>
<protein>
    <submittedName>
        <fullName evidence="5">Integrase</fullName>
    </submittedName>
</protein>
<dbReference type="GO" id="GO:0003677">
    <property type="term" value="F:DNA binding"/>
    <property type="evidence" value="ECO:0007669"/>
    <property type="project" value="InterPro"/>
</dbReference>
<evidence type="ECO:0000256" key="1">
    <source>
        <dbReference type="ARBA" id="ARBA00008857"/>
    </source>
</evidence>
<dbReference type="InterPro" id="IPR002104">
    <property type="entry name" value="Integrase_catalytic"/>
</dbReference>
<accession>A0A8S5SN67</accession>
<comment type="similarity">
    <text evidence="1">Belongs to the 'phage' integrase family.</text>
</comment>
<reference evidence="5" key="1">
    <citation type="journal article" date="2021" name="Proc. Natl. Acad. Sci. U.S.A.">
        <title>A Catalog of Tens of Thousands of Viruses from Human Metagenomes Reveals Hidden Associations with Chronic Diseases.</title>
        <authorList>
            <person name="Tisza M.J."/>
            <person name="Buck C.B."/>
        </authorList>
    </citation>
    <scope>NUCLEOTIDE SEQUENCE</scope>
    <source>
        <strain evidence="5">CteZR38</strain>
    </source>
</reference>
<dbReference type="Gene3D" id="1.10.443.10">
    <property type="entry name" value="Intergrase catalytic core"/>
    <property type="match status" value="1"/>
</dbReference>
<organism evidence="5">
    <name type="scientific">Siphoviridae sp. cteZR38</name>
    <dbReference type="NCBI Taxonomy" id="2827906"/>
    <lineage>
        <taxon>Viruses</taxon>
        <taxon>Duplodnaviria</taxon>
        <taxon>Heunggongvirae</taxon>
        <taxon>Uroviricota</taxon>
        <taxon>Caudoviricetes</taxon>
    </lineage>
</organism>
<sequence length="384" mass="45590">MRTNEEILNEIHSVKNHKKTTQHIYKHSINKYCELNKLSLAELIEEAEKEEEQGIRWKHRTLKRRLLNFRKYLMDNYYYNTVSNTFTPVLVVYKYFEIEIHNLPRIDKKSYNNPKPISFKDLPDKEIIREAVNICTSTMKAIILFMSSSGCARRETLNLTVMDYMNATKEYHNTDNIMEMIDVLNNIDNVVPTFNILRQKTQKYYITYCSPEAVTAINHHLLSRQNLTPESRLFKIHEDYLNQQFIKINNELGLGKAGNYNRFRSHMLRKFHASTLYNDGMSLDKVNDLQGKSKNSTDEVYFMTNPADLKQEYIQHLPALSISKEVEKITVKSPEFLKLENTIVEKDEKIKDYEKLIYDIDERLRNIEKKEENFKENDFEDLLI</sequence>
<proteinExistence type="inferred from homology"/>
<feature type="coiled-coil region" evidence="3">
    <location>
        <begin position="33"/>
        <end position="60"/>
    </location>
</feature>
<evidence type="ECO:0000259" key="4">
    <source>
        <dbReference type="PROSITE" id="PS51898"/>
    </source>
</evidence>
<dbReference type="PROSITE" id="PS51898">
    <property type="entry name" value="TYR_RECOMBINASE"/>
    <property type="match status" value="1"/>
</dbReference>
<evidence type="ECO:0000256" key="3">
    <source>
        <dbReference type="SAM" id="Coils"/>
    </source>
</evidence>
<feature type="domain" description="Tyr recombinase" evidence="4">
    <location>
        <begin position="112"/>
        <end position="314"/>
    </location>
</feature>
<dbReference type="Pfam" id="PF00589">
    <property type="entry name" value="Phage_integrase"/>
    <property type="match status" value="1"/>
</dbReference>
<feature type="coiled-coil region" evidence="3">
    <location>
        <begin position="336"/>
        <end position="370"/>
    </location>
</feature>
<keyword evidence="3" id="KW-0175">Coiled coil</keyword>
<dbReference type="GO" id="GO:0006310">
    <property type="term" value="P:DNA recombination"/>
    <property type="evidence" value="ECO:0007669"/>
    <property type="project" value="UniProtKB-KW"/>
</dbReference>
<evidence type="ECO:0000256" key="2">
    <source>
        <dbReference type="ARBA" id="ARBA00023172"/>
    </source>
</evidence>